<name>A0A0F8Z452_9ZZZZ</name>
<organism evidence="1">
    <name type="scientific">marine sediment metagenome</name>
    <dbReference type="NCBI Taxonomy" id="412755"/>
    <lineage>
        <taxon>unclassified sequences</taxon>
        <taxon>metagenomes</taxon>
        <taxon>ecological metagenomes</taxon>
    </lineage>
</organism>
<protein>
    <recommendedName>
        <fullName evidence="2">Class I SAM-dependent methyltransferase</fullName>
    </recommendedName>
</protein>
<gene>
    <name evidence="1" type="ORF">LCGC14_2742350</name>
</gene>
<evidence type="ECO:0008006" key="2">
    <source>
        <dbReference type="Google" id="ProtNLM"/>
    </source>
</evidence>
<reference evidence="1" key="1">
    <citation type="journal article" date="2015" name="Nature">
        <title>Complex archaea that bridge the gap between prokaryotes and eukaryotes.</title>
        <authorList>
            <person name="Spang A."/>
            <person name="Saw J.H."/>
            <person name="Jorgensen S.L."/>
            <person name="Zaremba-Niedzwiedzka K."/>
            <person name="Martijn J."/>
            <person name="Lind A.E."/>
            <person name="van Eijk R."/>
            <person name="Schleper C."/>
            <person name="Guy L."/>
            <person name="Ettema T.J."/>
        </authorList>
    </citation>
    <scope>NUCLEOTIDE SEQUENCE</scope>
</reference>
<sequence length="185" mass="21574">DIPCVYQEELFRRELNTAKLDGLFIELGYYIGGTATSLCNTKKDMILYSFDHWKGLESFVVPNSKKGACRWRGELPKIHENVRLVIGDVQDTLEIFLNHHNKPIAFANFDMDGNSDYFVFCKLAEMNRLKKGTVFNISHALKLYEEKIYTSIYDKFIEFVEKYNVKFKYFAFGDVHLALIIDEDV</sequence>
<evidence type="ECO:0000313" key="1">
    <source>
        <dbReference type="EMBL" id="KKK88518.1"/>
    </source>
</evidence>
<dbReference type="AlphaFoldDB" id="A0A0F8Z452"/>
<comment type="caution">
    <text evidence="1">The sequence shown here is derived from an EMBL/GenBank/DDBJ whole genome shotgun (WGS) entry which is preliminary data.</text>
</comment>
<accession>A0A0F8Z452</accession>
<dbReference type="Gene3D" id="3.40.50.150">
    <property type="entry name" value="Vaccinia Virus protein VP39"/>
    <property type="match status" value="1"/>
</dbReference>
<dbReference type="InterPro" id="IPR029063">
    <property type="entry name" value="SAM-dependent_MTases_sf"/>
</dbReference>
<dbReference type="EMBL" id="LAZR01049918">
    <property type="protein sequence ID" value="KKK88518.1"/>
    <property type="molecule type" value="Genomic_DNA"/>
</dbReference>
<feature type="non-terminal residue" evidence="1">
    <location>
        <position position="1"/>
    </location>
</feature>
<proteinExistence type="predicted"/>